<reference evidence="1" key="4">
    <citation type="submission" date="2025-09" db="UniProtKB">
        <authorList>
            <consortium name="Ensembl"/>
        </authorList>
    </citation>
    <scope>IDENTIFICATION</scope>
</reference>
<evidence type="ECO:0000313" key="1">
    <source>
        <dbReference type="Ensembl" id="ENSAMXP00000040535.1"/>
    </source>
</evidence>
<dbReference type="InParanoid" id="A0A3B1JFC7"/>
<dbReference type="AlphaFoldDB" id="A0A3B1JFC7"/>
<dbReference type="Proteomes" id="UP000018467">
    <property type="component" value="Unassembled WGS sequence"/>
</dbReference>
<evidence type="ECO:0000313" key="2">
    <source>
        <dbReference type="Proteomes" id="UP000018467"/>
    </source>
</evidence>
<keyword evidence="2" id="KW-1185">Reference proteome</keyword>
<proteinExistence type="predicted"/>
<dbReference type="Bgee" id="ENSAMXG00000030320">
    <property type="expression patterns" value="Expressed in pharyngeal gill and 7 other cell types or tissues"/>
</dbReference>
<reference evidence="2" key="1">
    <citation type="submission" date="2013-03" db="EMBL/GenBank/DDBJ databases">
        <authorList>
            <person name="Jeffery W."/>
            <person name="Warren W."/>
            <person name="Wilson R.K."/>
        </authorList>
    </citation>
    <scope>NUCLEOTIDE SEQUENCE</scope>
    <source>
        <strain evidence="2">female</strain>
    </source>
</reference>
<protein>
    <submittedName>
        <fullName evidence="1">Uncharacterized protein</fullName>
    </submittedName>
</protein>
<organism evidence="1 2">
    <name type="scientific">Astyanax mexicanus</name>
    <name type="common">Blind cave fish</name>
    <name type="synonym">Astyanax fasciatus mexicanus</name>
    <dbReference type="NCBI Taxonomy" id="7994"/>
    <lineage>
        <taxon>Eukaryota</taxon>
        <taxon>Metazoa</taxon>
        <taxon>Chordata</taxon>
        <taxon>Craniata</taxon>
        <taxon>Vertebrata</taxon>
        <taxon>Euteleostomi</taxon>
        <taxon>Actinopterygii</taxon>
        <taxon>Neopterygii</taxon>
        <taxon>Teleostei</taxon>
        <taxon>Ostariophysi</taxon>
        <taxon>Characiformes</taxon>
        <taxon>Characoidei</taxon>
        <taxon>Acestrorhamphidae</taxon>
        <taxon>Acestrorhamphinae</taxon>
        <taxon>Astyanax</taxon>
    </lineage>
</organism>
<dbReference type="GeneTree" id="ENSGT00600000085659"/>
<dbReference type="Ensembl" id="ENSAMXT00000057279.1">
    <property type="protein sequence ID" value="ENSAMXP00000040535.1"/>
    <property type="gene ID" value="ENSAMXG00000030320.1"/>
</dbReference>
<name>A0A3B1JFC7_ASTMX</name>
<sequence>MNLLRSMVGMTRQGESGVGTGVGILDIIDNFDRPGGASADGTYAETEKYAHAFEDKPGKRVPKAGASASAGVGRARAQWSIFEAEANGPNASAGAHADVLGASAMARAEVASASAAAGPVGIKVGLGVDTGAEVGHGSAEVKVLGCGVSVGRKMGISLFGNELSLKLW</sequence>
<reference evidence="1" key="3">
    <citation type="submission" date="2025-08" db="UniProtKB">
        <authorList>
            <consortium name="Ensembl"/>
        </authorList>
    </citation>
    <scope>IDENTIFICATION</scope>
</reference>
<accession>A0A3B1JFC7</accession>
<reference evidence="2" key="2">
    <citation type="journal article" date="2014" name="Nat. Commun.">
        <title>The cavefish genome reveals candidate genes for eye loss.</title>
        <authorList>
            <person name="McGaugh S.E."/>
            <person name="Gross J.B."/>
            <person name="Aken B."/>
            <person name="Blin M."/>
            <person name="Borowsky R."/>
            <person name="Chalopin D."/>
            <person name="Hinaux H."/>
            <person name="Jeffery W.R."/>
            <person name="Keene A."/>
            <person name="Ma L."/>
            <person name="Minx P."/>
            <person name="Murphy D."/>
            <person name="O'Quin K.E."/>
            <person name="Retaux S."/>
            <person name="Rohner N."/>
            <person name="Searle S.M."/>
            <person name="Stahl B.A."/>
            <person name="Tabin C."/>
            <person name="Volff J.N."/>
            <person name="Yoshizawa M."/>
            <person name="Warren W.C."/>
        </authorList>
    </citation>
    <scope>NUCLEOTIDE SEQUENCE [LARGE SCALE GENOMIC DNA]</scope>
    <source>
        <strain evidence="2">female</strain>
    </source>
</reference>